<organism evidence="1 2">
    <name type="scientific">Funneliformis mosseae</name>
    <name type="common">Endomycorrhizal fungus</name>
    <name type="synonym">Glomus mosseae</name>
    <dbReference type="NCBI Taxonomy" id="27381"/>
    <lineage>
        <taxon>Eukaryota</taxon>
        <taxon>Fungi</taxon>
        <taxon>Fungi incertae sedis</taxon>
        <taxon>Mucoromycota</taxon>
        <taxon>Glomeromycotina</taxon>
        <taxon>Glomeromycetes</taxon>
        <taxon>Glomerales</taxon>
        <taxon>Glomeraceae</taxon>
        <taxon>Funneliformis</taxon>
    </lineage>
</organism>
<name>A0A9N9EWC0_FUNMO</name>
<proteinExistence type="predicted"/>
<gene>
    <name evidence="1" type="ORF">FMOSSE_LOCUS13446</name>
</gene>
<dbReference type="AlphaFoldDB" id="A0A9N9EWC0"/>
<feature type="non-terminal residue" evidence="1">
    <location>
        <position position="1"/>
    </location>
</feature>
<evidence type="ECO:0000313" key="1">
    <source>
        <dbReference type="EMBL" id="CAG8693205.1"/>
    </source>
</evidence>
<protein>
    <submittedName>
        <fullName evidence="1">13916_t:CDS:1</fullName>
    </submittedName>
</protein>
<sequence>MTATLRTTKYMHYTLPDSIGEETIVNEYFKKVEAQYWQLKHYLNYRLRNERVIVQIYEDWLQSLKNIRETNHKGIPGCVSSLCIELLNVTNSFEGVSVLESCMRWYNKFYERNFELQFAERIRQLETDILHCNFSSQRMAGLTNERSLVEPQSSMISATNEDGASISPRTCFNNNETSSWEGCEKNLNVDQDQEIKAKDENENTICVKSILEDTMIASKVEKELTDLFFKNFPKTPIMDLRPKSKLSLSLNPDLQKEVLHEIFDYIDNNYITNEIHEYLTNFFNEDHSARGWDDAINNTIISNTDSDILMNTKKLMKETLPKFLKAFSLTTLNPLRDITILEKPHLNQFVHPIIDSALWIFAKVNYIYGEIPLKGMKTKVRADGVGFLNDTINYPIVCGEGARPGASQQKSVDDDVKNAKSMVELYNNIVISEADARRQLFTDLRTYGITAFKTEVSLTMMDFRSTHRLFEVDNFGLPRDWADMPNFAWLYEAVIKWALCVNATRGALIDHRKKRR</sequence>
<reference evidence="1" key="1">
    <citation type="submission" date="2021-06" db="EMBL/GenBank/DDBJ databases">
        <authorList>
            <person name="Kallberg Y."/>
            <person name="Tangrot J."/>
            <person name="Rosling A."/>
        </authorList>
    </citation>
    <scope>NUCLEOTIDE SEQUENCE</scope>
    <source>
        <strain evidence="1">87-6 pot B 2015</strain>
    </source>
</reference>
<evidence type="ECO:0000313" key="2">
    <source>
        <dbReference type="Proteomes" id="UP000789375"/>
    </source>
</evidence>
<comment type="caution">
    <text evidence="1">The sequence shown here is derived from an EMBL/GenBank/DDBJ whole genome shotgun (WGS) entry which is preliminary data.</text>
</comment>
<dbReference type="EMBL" id="CAJVPP010007983">
    <property type="protein sequence ID" value="CAG8693205.1"/>
    <property type="molecule type" value="Genomic_DNA"/>
</dbReference>
<keyword evidence="2" id="KW-1185">Reference proteome</keyword>
<dbReference type="Proteomes" id="UP000789375">
    <property type="component" value="Unassembled WGS sequence"/>
</dbReference>
<accession>A0A9N9EWC0</accession>